<gene>
    <name evidence="1" type="ORF">NC992_24640</name>
</gene>
<organism evidence="1 2">
    <name type="scientific">Leptolyngbya subtilissima DQ-A4</name>
    <dbReference type="NCBI Taxonomy" id="2933933"/>
    <lineage>
        <taxon>Bacteria</taxon>
        <taxon>Bacillati</taxon>
        <taxon>Cyanobacteriota</taxon>
        <taxon>Cyanophyceae</taxon>
        <taxon>Leptolyngbyales</taxon>
        <taxon>Leptolyngbyaceae</taxon>
        <taxon>Leptolyngbya group</taxon>
        <taxon>Leptolyngbya</taxon>
    </lineage>
</organism>
<evidence type="ECO:0000313" key="1">
    <source>
        <dbReference type="EMBL" id="MEP0950084.1"/>
    </source>
</evidence>
<name>A0ABV0KBB7_9CYAN</name>
<dbReference type="EMBL" id="JAMPKX010000020">
    <property type="protein sequence ID" value="MEP0950084.1"/>
    <property type="molecule type" value="Genomic_DNA"/>
</dbReference>
<sequence>MPSESAYDLPMATDKAKLMVYMDQPYKEGLAKLAAAQNRSMSNYVETLIIEAVEAAIASGEISSTAEEDDKK</sequence>
<proteinExistence type="predicted"/>
<comment type="caution">
    <text evidence="1">The sequence shown here is derived from an EMBL/GenBank/DDBJ whole genome shotgun (WGS) entry which is preliminary data.</text>
</comment>
<dbReference type="InterPro" id="IPR010985">
    <property type="entry name" value="Ribbon_hlx_hlx"/>
</dbReference>
<dbReference type="SUPFAM" id="SSF47598">
    <property type="entry name" value="Ribbon-helix-helix"/>
    <property type="match status" value="1"/>
</dbReference>
<accession>A0ABV0KBB7</accession>
<protein>
    <recommendedName>
        <fullName evidence="3">CopG-like ribbon-helix-helix domain-containing protein</fullName>
    </recommendedName>
</protein>
<dbReference type="RefSeq" id="WP_190707348.1">
    <property type="nucleotide sequence ID" value="NZ_JAMPKX010000020.1"/>
</dbReference>
<dbReference type="Proteomes" id="UP001482513">
    <property type="component" value="Unassembled WGS sequence"/>
</dbReference>
<keyword evidence="2" id="KW-1185">Reference proteome</keyword>
<evidence type="ECO:0008006" key="3">
    <source>
        <dbReference type="Google" id="ProtNLM"/>
    </source>
</evidence>
<reference evidence="1 2" key="1">
    <citation type="submission" date="2022-04" db="EMBL/GenBank/DDBJ databases">
        <title>Positive selection, recombination, and allopatry shape intraspecific diversity of widespread and dominant cyanobacteria.</title>
        <authorList>
            <person name="Wei J."/>
            <person name="Shu W."/>
            <person name="Hu C."/>
        </authorList>
    </citation>
    <scope>NUCLEOTIDE SEQUENCE [LARGE SCALE GENOMIC DNA]</scope>
    <source>
        <strain evidence="1 2">DQ-A4</strain>
    </source>
</reference>
<evidence type="ECO:0000313" key="2">
    <source>
        <dbReference type="Proteomes" id="UP001482513"/>
    </source>
</evidence>